<dbReference type="SFLD" id="SFLDG00358">
    <property type="entry name" value="Main_(cytGST)"/>
    <property type="match status" value="1"/>
</dbReference>
<dbReference type="SUPFAM" id="SSF47616">
    <property type="entry name" value="GST C-terminal domain-like"/>
    <property type="match status" value="1"/>
</dbReference>
<sequence>MNSQLQRVSSARIASSIGDEALDLAPQLRHVNPANPFATFRPIEDIPPPPPPLQPPQEPLQQSQQPIPIPRQHSTPPQPQLHHPQQPPRPQRPIQPPQQPRPHAQQAIPLLPQLITPPQHHVQDPQQPRPSRRPIQPPLHAFEDVARFGNAPEQPPVVDLANNAPAPPNADLALLLPAPLYQSFPQHDYAALVADAPDMTSFVDVVPGQLQGLKLIPDPPDLDLWRNILFYVDEMITLSEEQYVMFLPRSKQLTTDKYVTPRFQIYFPHIDNVYSHRSTQRYKRNTFASHYWDCRLKGRPSGTPKSDDPNKKKRKRRARAKDLCDVKIKITEYFPSSGVLDDVPIPGEMLPEMHSMFPLQGSNAFSVLSSPGPRLPEDHPGSSGRRYFTIQRVNGTGTHGHGPGCGHKHSLEESDQVKKNSVQRILVKEDKERRKKSSTSTSTSRLHFFVLTLSLYQRNMPKQKSYHTKATGQAAVTAFKHSAESTLKLYGSCFCPFVQRVWIALEMKKIPYQYIEVDPYKKPQSLLDVNPRGLVPALRHGDWGCYESTVLLEYLEDLKIGNALLPEDAKLRAHCRLWVDHINRHIVPSFYRVLQEQTQEKQVASAKELRDALDKLIAAADPTGPFFMGSQLSFVDVQAAPWVIRLRRVLTPYRGWPDAEEGTRWASWVDAIEANEHVRATTSTDELYMDSYERYAGKFHMDDFGR</sequence>
<evidence type="ECO:0000313" key="5">
    <source>
        <dbReference type="Proteomes" id="UP001149163"/>
    </source>
</evidence>
<dbReference type="GeneID" id="81425132"/>
<dbReference type="InterPro" id="IPR010987">
    <property type="entry name" value="Glutathione-S-Trfase_C-like"/>
</dbReference>
<dbReference type="Proteomes" id="UP001149163">
    <property type="component" value="Unassembled WGS sequence"/>
</dbReference>
<dbReference type="InterPro" id="IPR050983">
    <property type="entry name" value="GST_Omega/HSP26"/>
</dbReference>
<dbReference type="Pfam" id="PF13417">
    <property type="entry name" value="GST_N_3"/>
    <property type="match status" value="1"/>
</dbReference>
<dbReference type="Gene3D" id="3.40.30.10">
    <property type="entry name" value="Glutaredoxin"/>
    <property type="match status" value="1"/>
</dbReference>
<comment type="caution">
    <text evidence="4">The sequence shown here is derived from an EMBL/GenBank/DDBJ whole genome shotgun (WGS) entry which is preliminary data.</text>
</comment>
<dbReference type="PANTHER" id="PTHR43968">
    <property type="match status" value="1"/>
</dbReference>
<dbReference type="OrthoDB" id="4951845at2759"/>
<feature type="domain" description="GST N-terminal" evidence="2">
    <location>
        <begin position="485"/>
        <end position="563"/>
    </location>
</feature>
<dbReference type="GO" id="GO:0005737">
    <property type="term" value="C:cytoplasm"/>
    <property type="evidence" value="ECO:0007669"/>
    <property type="project" value="TreeGrafter"/>
</dbReference>
<dbReference type="PANTHER" id="PTHR43968:SF6">
    <property type="entry name" value="GLUTATHIONE S-TRANSFERASE OMEGA"/>
    <property type="match status" value="1"/>
</dbReference>
<feature type="compositionally biased region" description="Pro residues" evidence="1">
    <location>
        <begin position="45"/>
        <end position="58"/>
    </location>
</feature>
<dbReference type="InterPro" id="IPR036249">
    <property type="entry name" value="Thioredoxin-like_sf"/>
</dbReference>
<keyword evidence="5" id="KW-1185">Reference proteome</keyword>
<accession>A0A9W9LP09</accession>
<feature type="domain" description="GST C-terminal" evidence="3">
    <location>
        <begin position="568"/>
        <end position="699"/>
    </location>
</feature>
<feature type="compositionally biased region" description="Low complexity" evidence="1">
    <location>
        <begin position="117"/>
        <end position="126"/>
    </location>
</feature>
<dbReference type="RefSeq" id="XP_056544698.1">
    <property type="nucleotide sequence ID" value="XM_056685956.1"/>
</dbReference>
<dbReference type="Pfam" id="PF13410">
    <property type="entry name" value="GST_C_2"/>
    <property type="match status" value="1"/>
</dbReference>
<dbReference type="InterPro" id="IPR040079">
    <property type="entry name" value="Glutathione_S-Trfase"/>
</dbReference>
<proteinExistence type="predicted"/>
<dbReference type="CDD" id="cd00570">
    <property type="entry name" value="GST_N_family"/>
    <property type="match status" value="1"/>
</dbReference>
<dbReference type="SUPFAM" id="SSF52833">
    <property type="entry name" value="Thioredoxin-like"/>
    <property type="match status" value="1"/>
</dbReference>
<evidence type="ECO:0008006" key="6">
    <source>
        <dbReference type="Google" id="ProtNLM"/>
    </source>
</evidence>
<name>A0A9W9LP09_9EURO</name>
<protein>
    <recommendedName>
        <fullName evidence="6">Glutathione transferase</fullName>
    </recommendedName>
</protein>
<dbReference type="PROSITE" id="PS50405">
    <property type="entry name" value="GST_CTER"/>
    <property type="match status" value="1"/>
</dbReference>
<dbReference type="AlphaFoldDB" id="A0A9W9LP09"/>
<dbReference type="CDD" id="cd00299">
    <property type="entry name" value="GST_C_family"/>
    <property type="match status" value="1"/>
</dbReference>
<dbReference type="SFLD" id="SFLDS00019">
    <property type="entry name" value="Glutathione_Transferase_(cytos"/>
    <property type="match status" value="1"/>
</dbReference>
<feature type="region of interest" description="Disordered" evidence="1">
    <location>
        <begin position="117"/>
        <end position="137"/>
    </location>
</feature>
<dbReference type="EMBL" id="JAPQKN010000002">
    <property type="protein sequence ID" value="KAJ5168237.1"/>
    <property type="molecule type" value="Genomic_DNA"/>
</dbReference>
<evidence type="ECO:0000313" key="4">
    <source>
        <dbReference type="EMBL" id="KAJ5168237.1"/>
    </source>
</evidence>
<evidence type="ECO:0000259" key="3">
    <source>
        <dbReference type="PROSITE" id="PS50405"/>
    </source>
</evidence>
<dbReference type="InterPro" id="IPR004045">
    <property type="entry name" value="Glutathione_S-Trfase_N"/>
</dbReference>
<organism evidence="4 5">
    <name type="scientific">Penicillium canariense</name>
    <dbReference type="NCBI Taxonomy" id="189055"/>
    <lineage>
        <taxon>Eukaryota</taxon>
        <taxon>Fungi</taxon>
        <taxon>Dikarya</taxon>
        <taxon>Ascomycota</taxon>
        <taxon>Pezizomycotina</taxon>
        <taxon>Eurotiomycetes</taxon>
        <taxon>Eurotiomycetidae</taxon>
        <taxon>Eurotiales</taxon>
        <taxon>Aspergillaceae</taxon>
        <taxon>Penicillium</taxon>
    </lineage>
</organism>
<dbReference type="InterPro" id="IPR036282">
    <property type="entry name" value="Glutathione-S-Trfase_C_sf"/>
</dbReference>
<feature type="region of interest" description="Disordered" evidence="1">
    <location>
        <begin position="298"/>
        <end position="319"/>
    </location>
</feature>
<reference evidence="4" key="2">
    <citation type="journal article" date="2023" name="IMA Fungus">
        <title>Comparative genomic study of the Penicillium genus elucidates a diverse pangenome and 15 lateral gene transfer events.</title>
        <authorList>
            <person name="Petersen C."/>
            <person name="Sorensen T."/>
            <person name="Nielsen M.R."/>
            <person name="Sondergaard T.E."/>
            <person name="Sorensen J.L."/>
            <person name="Fitzpatrick D.A."/>
            <person name="Frisvad J.C."/>
            <person name="Nielsen K.L."/>
        </authorList>
    </citation>
    <scope>NUCLEOTIDE SEQUENCE</scope>
    <source>
        <strain evidence="4">IBT 26290</strain>
    </source>
</reference>
<reference evidence="4" key="1">
    <citation type="submission" date="2022-11" db="EMBL/GenBank/DDBJ databases">
        <authorList>
            <person name="Petersen C."/>
        </authorList>
    </citation>
    <scope>NUCLEOTIDE SEQUENCE</scope>
    <source>
        <strain evidence="4">IBT 26290</strain>
    </source>
</reference>
<dbReference type="Gene3D" id="1.20.1050.10">
    <property type="match status" value="1"/>
</dbReference>
<feature type="compositionally biased region" description="Pro residues" evidence="1">
    <location>
        <begin position="85"/>
        <end position="100"/>
    </location>
</feature>
<gene>
    <name evidence="4" type="ORF">N7482_003831</name>
</gene>
<dbReference type="PROSITE" id="PS50404">
    <property type="entry name" value="GST_NTER"/>
    <property type="match status" value="1"/>
</dbReference>
<evidence type="ECO:0000259" key="2">
    <source>
        <dbReference type="PROSITE" id="PS50404"/>
    </source>
</evidence>
<feature type="region of interest" description="Disordered" evidence="1">
    <location>
        <begin position="33"/>
        <end position="104"/>
    </location>
</feature>
<evidence type="ECO:0000256" key="1">
    <source>
        <dbReference type="SAM" id="MobiDB-lite"/>
    </source>
</evidence>